<feature type="domain" description="GPI inositol-deacylase winged helix" evidence="2">
    <location>
        <begin position="290"/>
        <end position="368"/>
    </location>
</feature>
<dbReference type="Pfam" id="PF00400">
    <property type="entry name" value="WD40"/>
    <property type="match status" value="1"/>
</dbReference>
<dbReference type="InterPro" id="IPR054471">
    <property type="entry name" value="GPIID_WHD"/>
</dbReference>
<dbReference type="EMBL" id="JBBWUH010000002">
    <property type="protein sequence ID" value="KAK8175472.1"/>
    <property type="molecule type" value="Genomic_DNA"/>
</dbReference>
<dbReference type="PANTHER" id="PTHR10039:SF16">
    <property type="entry name" value="GPI INOSITOL-DEACYLASE"/>
    <property type="match status" value="1"/>
</dbReference>
<name>A0ABR1Y3G6_9PEZI</name>
<dbReference type="Gene3D" id="3.40.50.300">
    <property type="entry name" value="P-loop containing nucleotide triphosphate hydrolases"/>
    <property type="match status" value="1"/>
</dbReference>
<evidence type="ECO:0000313" key="4">
    <source>
        <dbReference type="EMBL" id="KAK8175472.1"/>
    </source>
</evidence>
<dbReference type="SUPFAM" id="SSF50969">
    <property type="entry name" value="YVTN repeat-like/Quinoprotein amine dehydrogenase"/>
    <property type="match status" value="1"/>
</dbReference>
<evidence type="ECO:0008006" key="6">
    <source>
        <dbReference type="Google" id="ProtNLM"/>
    </source>
</evidence>
<dbReference type="Gene3D" id="2.130.10.10">
    <property type="entry name" value="YVTN repeat-like/Quinoprotein amine dehydrogenase"/>
    <property type="match status" value="2"/>
</dbReference>
<keyword evidence="5" id="KW-1185">Reference proteome</keyword>
<evidence type="ECO:0000256" key="1">
    <source>
        <dbReference type="ARBA" id="ARBA00022737"/>
    </source>
</evidence>
<proteinExistence type="predicted"/>
<sequence>MGRLKDASSRALHNQAADEEQVIQRLLAVSKTPEEDLVELRQQRITRTCEWLFDEPEILSWMELTPGSRIVWYSAPPASGKSTISSYLIDQLRQSKYDCQYFFFRSNDLQKQSLDYLLRSLAYQIARDIPEFRRALVKLSSESSWLGKADCSMIRRKIYEEILFKMKLEYPLYWVVDALDGFEFDRLSRLISVGRIVKHGAGHNMNDIKLLVEQGLSYMRGSTAVREKVKQRIKSRAYGNFLWARLVLEQIQQCHTEEAIHEVLDEVPGEMSQFYRHMEIGILKNLRRSDRRLSKALLQWTLCSQGSLHLKELSEALRPAFPEFLDLKSTIRDICGQFIHVDGTGQVGMVHQTAREYFTQITKSELAIYVGEAHGELFAKCLSTLMDVRLRVKLLQDSEAFKLEEPFICYAAVSWPYHLHHSSRKDASLKLLFLFFQSPAVLSWIHTLSLIGQLEIMISSSNILRNHSRVAKRLLAGSSQPLHRTSDLEILDQWTVDLVKVIGKFSFHLEDPAVVYKLISPFCPENSLIHRQFHNPDSAQVLVSGMSHKKWDDNLAKIDLPDKVDADQVICAGHHIAVLGFDGTIFIWSSGDFSQTVVLSCGEHVSKISFNKAGTRLISYGYRSTTKLWSIPSGEVLASCENPATNDAMAIAFASSDNKVYAVMDDRIILWLHIDDFERGWRILDSALLRETQHIEGAFINTPSVSRSMEMPHRSGCVGKGEFRVKAHLSSSWLRVPRFTWNLVSGHIIGIVKGACIFKWHPVTDEHEEVRAVADEVAASSNGKLFLSSRPDGTVTVWNFATLVPLYQLPSDDLVTDMAFSPDCTRFYDIRWNTLNAWTSDNLLLFGEFDGPVTLRNAHTGDSLQLAKGFGPMSRSNLRWSDDAQQLIAWMDGHIVLTRVDHPNDLSLDHVSKTIVEVDSKRVRPNEMLLSRDSKLLLLVFQDNCQIRSVDDSKICVSASLKRSEKRKWLNHPTNENLFLGVGPHNVRIFDWTDLSEQRRLKLGRASTRVDSFASVCEEETMATSMATALTSIAPNSLDKVKDHMEVTRVIVDPGRQHLLVQISIGPFRGRMTKCVLVFNSSSLNPDSHDYSMANLPDLPVPRHIAEKISVPLGFLSGSRLAYLDSDLWLCTYRLKPDHLTLAWTPCDDTSSYPGAGPVVTTWSFAR</sequence>
<comment type="caution">
    <text evidence="4">The sequence shown here is derived from an EMBL/GenBank/DDBJ whole genome shotgun (WGS) entry which is preliminary data.</text>
</comment>
<dbReference type="Pfam" id="PF22939">
    <property type="entry name" value="WHD_GPIID"/>
    <property type="match status" value="1"/>
</dbReference>
<gene>
    <name evidence="4" type="ORF">IWX90DRAFT_412017</name>
</gene>
<reference evidence="4 5" key="1">
    <citation type="journal article" date="2022" name="G3 (Bethesda)">
        <title>Enemy or ally: a genomic approach to elucidate the lifestyle of Phyllosticta citrichinaensis.</title>
        <authorList>
            <person name="Buijs V.A."/>
            <person name="Groenewald J.Z."/>
            <person name="Haridas S."/>
            <person name="LaButti K.M."/>
            <person name="Lipzen A."/>
            <person name="Martin F.M."/>
            <person name="Barry K."/>
            <person name="Grigoriev I.V."/>
            <person name="Crous P.W."/>
            <person name="Seidl M.F."/>
        </authorList>
    </citation>
    <scope>NUCLEOTIDE SEQUENCE [LARGE SCALE GENOMIC DNA]</scope>
    <source>
        <strain evidence="4 5">CBS 129764</strain>
    </source>
</reference>
<keyword evidence="1" id="KW-0677">Repeat</keyword>
<evidence type="ECO:0000259" key="3">
    <source>
        <dbReference type="Pfam" id="PF24883"/>
    </source>
</evidence>
<dbReference type="InterPro" id="IPR036322">
    <property type="entry name" value="WD40_repeat_dom_sf"/>
</dbReference>
<dbReference type="Pfam" id="PF24883">
    <property type="entry name" value="NPHP3_N"/>
    <property type="match status" value="1"/>
</dbReference>
<evidence type="ECO:0000313" key="5">
    <source>
        <dbReference type="Proteomes" id="UP001456524"/>
    </source>
</evidence>
<dbReference type="InterPro" id="IPR015943">
    <property type="entry name" value="WD40/YVTN_repeat-like_dom_sf"/>
</dbReference>
<organism evidence="4 5">
    <name type="scientific">Phyllosticta citrichinensis</name>
    <dbReference type="NCBI Taxonomy" id="1130410"/>
    <lineage>
        <taxon>Eukaryota</taxon>
        <taxon>Fungi</taxon>
        <taxon>Dikarya</taxon>
        <taxon>Ascomycota</taxon>
        <taxon>Pezizomycotina</taxon>
        <taxon>Dothideomycetes</taxon>
        <taxon>Dothideomycetes incertae sedis</taxon>
        <taxon>Botryosphaeriales</taxon>
        <taxon>Phyllostictaceae</taxon>
        <taxon>Phyllosticta</taxon>
    </lineage>
</organism>
<dbReference type="InterPro" id="IPR027417">
    <property type="entry name" value="P-loop_NTPase"/>
</dbReference>
<dbReference type="Proteomes" id="UP001456524">
    <property type="component" value="Unassembled WGS sequence"/>
</dbReference>
<dbReference type="SUPFAM" id="SSF50978">
    <property type="entry name" value="WD40 repeat-like"/>
    <property type="match status" value="1"/>
</dbReference>
<dbReference type="PANTHER" id="PTHR10039">
    <property type="entry name" value="AMELOGENIN"/>
    <property type="match status" value="1"/>
</dbReference>
<accession>A0ABR1Y3G6</accession>
<evidence type="ECO:0000259" key="2">
    <source>
        <dbReference type="Pfam" id="PF22939"/>
    </source>
</evidence>
<dbReference type="InterPro" id="IPR056884">
    <property type="entry name" value="NPHP3-like_N"/>
</dbReference>
<protein>
    <recommendedName>
        <fullName evidence="6">NACHT domain-containing protein</fullName>
    </recommendedName>
</protein>
<dbReference type="InterPro" id="IPR001680">
    <property type="entry name" value="WD40_rpt"/>
</dbReference>
<feature type="domain" description="Nephrocystin 3-like N-terminal" evidence="3">
    <location>
        <begin position="48"/>
        <end position="185"/>
    </location>
</feature>
<dbReference type="InterPro" id="IPR011044">
    <property type="entry name" value="Quino_amine_DH_bsu"/>
</dbReference>